<dbReference type="AlphaFoldDB" id="A0A1V5SKC8"/>
<evidence type="ECO:0000256" key="1">
    <source>
        <dbReference type="SAM" id="Phobius"/>
    </source>
</evidence>
<evidence type="ECO:0000313" key="2">
    <source>
        <dbReference type="EMBL" id="OQA54402.1"/>
    </source>
</evidence>
<dbReference type="Proteomes" id="UP000485569">
    <property type="component" value="Unassembled WGS sequence"/>
</dbReference>
<organism evidence="2">
    <name type="scientific">Candidatus Atribacter allofermentans</name>
    <dbReference type="NCBI Taxonomy" id="1852833"/>
    <lineage>
        <taxon>Bacteria</taxon>
        <taxon>Pseudomonadati</taxon>
        <taxon>Atribacterota</taxon>
        <taxon>Atribacteria</taxon>
        <taxon>Atribacterales</taxon>
        <taxon>Atribacteraceae</taxon>
        <taxon>Atribacter</taxon>
    </lineage>
</organism>
<keyword evidence="1" id="KW-1133">Transmembrane helix</keyword>
<sequence>MDFGFGDRIFVSVMTTFGLGFLWLGWLEKYLPIWIVPLIGLGFALLLIIPWYRKFNRERIREKEELLQMRNGIVKRMES</sequence>
<keyword evidence="1" id="KW-0472">Membrane</keyword>
<gene>
    <name evidence="2" type="ORF">BWY41_02101</name>
</gene>
<protein>
    <submittedName>
        <fullName evidence="2">Uncharacterized protein</fullName>
    </submittedName>
</protein>
<name>A0A1V5SKC8_9BACT</name>
<comment type="caution">
    <text evidence="2">The sequence shown here is derived from an EMBL/GenBank/DDBJ whole genome shotgun (WGS) entry which is preliminary data.</text>
</comment>
<dbReference type="EMBL" id="MWBQ01000214">
    <property type="protein sequence ID" value="OQA54402.1"/>
    <property type="molecule type" value="Genomic_DNA"/>
</dbReference>
<feature type="transmembrane region" description="Helical" evidence="1">
    <location>
        <begin position="9"/>
        <end position="27"/>
    </location>
</feature>
<proteinExistence type="predicted"/>
<keyword evidence="1" id="KW-0812">Transmembrane</keyword>
<reference evidence="2" key="1">
    <citation type="submission" date="2017-02" db="EMBL/GenBank/DDBJ databases">
        <title>Delving into the versatile metabolic prowess of the omnipresent phylum Bacteroidetes.</title>
        <authorList>
            <person name="Nobu M.K."/>
            <person name="Mei R."/>
            <person name="Narihiro T."/>
            <person name="Kuroda K."/>
            <person name="Liu W.-T."/>
        </authorList>
    </citation>
    <scope>NUCLEOTIDE SEQUENCE</scope>
    <source>
        <strain evidence="2">ADurb.Bin276</strain>
    </source>
</reference>
<accession>A0A1V5SKC8</accession>
<feature type="transmembrane region" description="Helical" evidence="1">
    <location>
        <begin position="33"/>
        <end position="52"/>
    </location>
</feature>